<dbReference type="Pfam" id="PF00462">
    <property type="entry name" value="Glutaredoxin"/>
    <property type="match status" value="1"/>
</dbReference>
<gene>
    <name evidence="2" type="ORF">OHA91_18815</name>
</gene>
<protein>
    <submittedName>
        <fullName evidence="2">NrdH-redoxin</fullName>
    </submittedName>
</protein>
<feature type="domain" description="Glutaredoxin" evidence="1">
    <location>
        <begin position="13"/>
        <end position="70"/>
    </location>
</feature>
<evidence type="ECO:0000313" key="3">
    <source>
        <dbReference type="Proteomes" id="UP001432312"/>
    </source>
</evidence>
<sequence>MARFASRGSGGAVTVYWRPGCVFCIKLRTQLRAARIPYRKVNIWRDPDAAAFVRGVADGNETVPTVVVGDHPPMVNPSLAQVRQALADG</sequence>
<dbReference type="RefSeq" id="WP_051893549.1">
    <property type="nucleotide sequence ID" value="NZ_CP108036.1"/>
</dbReference>
<dbReference type="PANTHER" id="PTHR34386">
    <property type="entry name" value="GLUTAREDOXIN"/>
    <property type="match status" value="1"/>
</dbReference>
<accession>A0ABZ1QDC0</accession>
<dbReference type="InterPro" id="IPR002109">
    <property type="entry name" value="Glutaredoxin"/>
</dbReference>
<evidence type="ECO:0000259" key="1">
    <source>
        <dbReference type="Pfam" id="PF00462"/>
    </source>
</evidence>
<evidence type="ECO:0000313" key="2">
    <source>
        <dbReference type="EMBL" id="WUN80400.1"/>
    </source>
</evidence>
<dbReference type="PANTHER" id="PTHR34386:SF1">
    <property type="entry name" value="GLUTAREDOXIN-LIKE PROTEIN NRDH"/>
    <property type="match status" value="1"/>
</dbReference>
<organism evidence="2 3">
    <name type="scientific">Streptomyces erythrochromogenes</name>
    <dbReference type="NCBI Taxonomy" id="285574"/>
    <lineage>
        <taxon>Bacteria</taxon>
        <taxon>Bacillati</taxon>
        <taxon>Actinomycetota</taxon>
        <taxon>Actinomycetes</taxon>
        <taxon>Kitasatosporales</taxon>
        <taxon>Streptomycetaceae</taxon>
        <taxon>Streptomyces</taxon>
    </lineage>
</organism>
<proteinExistence type="predicted"/>
<dbReference type="Gene3D" id="3.40.30.10">
    <property type="entry name" value="Glutaredoxin"/>
    <property type="match status" value="1"/>
</dbReference>
<dbReference type="CDD" id="cd02976">
    <property type="entry name" value="NrdH"/>
    <property type="match status" value="1"/>
</dbReference>
<dbReference type="InterPro" id="IPR036249">
    <property type="entry name" value="Thioredoxin-like_sf"/>
</dbReference>
<dbReference type="SUPFAM" id="SSF52833">
    <property type="entry name" value="Thioredoxin-like"/>
    <property type="match status" value="1"/>
</dbReference>
<reference evidence="2" key="1">
    <citation type="submission" date="2022-10" db="EMBL/GenBank/DDBJ databases">
        <title>The complete genomes of actinobacterial strains from the NBC collection.</title>
        <authorList>
            <person name="Joergensen T.S."/>
            <person name="Alvarez Arevalo M."/>
            <person name="Sterndorff E.B."/>
            <person name="Faurdal D."/>
            <person name="Vuksanovic O."/>
            <person name="Mourched A.-S."/>
            <person name="Charusanti P."/>
            <person name="Shaw S."/>
            <person name="Blin K."/>
            <person name="Weber T."/>
        </authorList>
    </citation>
    <scope>NUCLEOTIDE SEQUENCE</scope>
    <source>
        <strain evidence="2">NBC_00303</strain>
    </source>
</reference>
<dbReference type="PROSITE" id="PS51354">
    <property type="entry name" value="GLUTAREDOXIN_2"/>
    <property type="match status" value="1"/>
</dbReference>
<keyword evidence="3" id="KW-1185">Reference proteome</keyword>
<dbReference type="InterPro" id="IPR051548">
    <property type="entry name" value="Grx-like_ET"/>
</dbReference>
<dbReference type="Proteomes" id="UP001432312">
    <property type="component" value="Chromosome"/>
</dbReference>
<dbReference type="GeneID" id="95498129"/>
<dbReference type="EMBL" id="CP108036">
    <property type="protein sequence ID" value="WUN80400.1"/>
    <property type="molecule type" value="Genomic_DNA"/>
</dbReference>
<name>A0ABZ1QDC0_9ACTN</name>